<feature type="domain" description="CHK kinase-like" evidence="1">
    <location>
        <begin position="136"/>
        <end position="332"/>
    </location>
</feature>
<dbReference type="PANTHER" id="PTHR11012:SF8">
    <property type="entry name" value="JUVENILE HORMONE-INDUCIBLE PROTEIN 26"/>
    <property type="match status" value="1"/>
</dbReference>
<dbReference type="SUPFAM" id="SSF56112">
    <property type="entry name" value="Protein kinase-like (PK-like)"/>
    <property type="match status" value="1"/>
</dbReference>
<sequence length="415" mass="47303">MTTTASVAVVAEMIEAGAFGPDSCFVSFALDEQNVENAHFASMIQYGTVMIGDRDGRRQNHQLVFKFKHSSPDLRAFFKNDLQFHNEKLFYERIAPFLLMCCPPNDGDTHATTPSICRYFYGRNDCGELWHRDVVVLGNETVHGYRSAVTNHGLCLDFDHLVAAIRVLAKFHSLSYRAKHVDRDKFTDLMAKVKDTQWDDEGRWFIGRLGGLISVALDKLVIRRGDDRRAQRFQTELLADASDTLKCVMKPVEPLSVLCHGDFNRNNLMFRYDDDGRPVDALAYDMATVRYGSPAIDLSFFLYMNTDRQTRDDHWDALLDAYCETLAAAAGNVLVPDRGRLDVEMREHAFYGLAHTSFFLRILLEEQKPIEPLKIGMSDDEVLMFLLSYGGERATDWIADIVQHYLDMAYSEMSP</sequence>
<dbReference type="PANTHER" id="PTHR11012">
    <property type="entry name" value="PROTEIN KINASE-LIKE DOMAIN-CONTAINING"/>
    <property type="match status" value="1"/>
</dbReference>
<name>A0A2S2NFP6_SCHGA</name>
<dbReference type="InterPro" id="IPR015897">
    <property type="entry name" value="CHK_kinase-like"/>
</dbReference>
<accession>A0A2S2NFP6</accession>
<evidence type="ECO:0000259" key="1">
    <source>
        <dbReference type="SMART" id="SM00587"/>
    </source>
</evidence>
<dbReference type="Pfam" id="PF02958">
    <property type="entry name" value="EcKL"/>
    <property type="match status" value="1"/>
</dbReference>
<dbReference type="Gene3D" id="3.90.1200.10">
    <property type="match status" value="1"/>
</dbReference>
<evidence type="ECO:0000313" key="2">
    <source>
        <dbReference type="EMBL" id="MBY15997.1"/>
    </source>
</evidence>
<dbReference type="AlphaFoldDB" id="A0A2S2NFP6"/>
<dbReference type="InterPro" id="IPR004119">
    <property type="entry name" value="EcKL"/>
</dbReference>
<dbReference type="InterPro" id="IPR011009">
    <property type="entry name" value="Kinase-like_dom_sf"/>
</dbReference>
<reference evidence="2" key="1">
    <citation type="submission" date="2018-04" db="EMBL/GenBank/DDBJ databases">
        <title>Transcriptome of Schizaphis graminum biotype I.</title>
        <authorList>
            <person name="Scully E.D."/>
            <person name="Geib S.M."/>
            <person name="Palmer N.A."/>
            <person name="Koch K."/>
            <person name="Bradshaw J."/>
            <person name="Heng-Moss T."/>
            <person name="Sarath G."/>
        </authorList>
    </citation>
    <scope>NUCLEOTIDE SEQUENCE</scope>
</reference>
<dbReference type="EMBL" id="GGMR01003378">
    <property type="protein sequence ID" value="MBY15997.1"/>
    <property type="molecule type" value="Transcribed_RNA"/>
</dbReference>
<proteinExistence type="predicted"/>
<gene>
    <name evidence="2" type="ORF">g.41880</name>
</gene>
<organism evidence="2">
    <name type="scientific">Schizaphis graminum</name>
    <name type="common">Green bug aphid</name>
    <dbReference type="NCBI Taxonomy" id="13262"/>
    <lineage>
        <taxon>Eukaryota</taxon>
        <taxon>Metazoa</taxon>
        <taxon>Ecdysozoa</taxon>
        <taxon>Arthropoda</taxon>
        <taxon>Hexapoda</taxon>
        <taxon>Insecta</taxon>
        <taxon>Pterygota</taxon>
        <taxon>Neoptera</taxon>
        <taxon>Paraneoptera</taxon>
        <taxon>Hemiptera</taxon>
        <taxon>Sternorrhyncha</taxon>
        <taxon>Aphidomorpha</taxon>
        <taxon>Aphidoidea</taxon>
        <taxon>Aphididae</taxon>
        <taxon>Aphidini</taxon>
        <taxon>Schizaphis</taxon>
    </lineage>
</organism>
<dbReference type="SMART" id="SM00587">
    <property type="entry name" value="CHK"/>
    <property type="match status" value="1"/>
</dbReference>
<protein>
    <recommendedName>
        <fullName evidence="1">CHK kinase-like domain-containing protein</fullName>
    </recommendedName>
</protein>